<dbReference type="Proteomes" id="UP000824156">
    <property type="component" value="Unassembled WGS sequence"/>
</dbReference>
<dbReference type="GO" id="GO:0009254">
    <property type="term" value="P:peptidoglycan turnover"/>
    <property type="evidence" value="ECO:0007669"/>
    <property type="project" value="TreeGrafter"/>
</dbReference>
<gene>
    <name evidence="7" type="ORF">H9853_02725</name>
</gene>
<dbReference type="SUPFAM" id="SSF55846">
    <property type="entry name" value="N-acetylmuramoyl-L-alanine amidase-like"/>
    <property type="match status" value="1"/>
</dbReference>
<dbReference type="AlphaFoldDB" id="A0A9D1W796"/>
<dbReference type="GO" id="GO:0019867">
    <property type="term" value="C:outer membrane"/>
    <property type="evidence" value="ECO:0007669"/>
    <property type="project" value="TreeGrafter"/>
</dbReference>
<dbReference type="Gene3D" id="3.40.80.10">
    <property type="entry name" value="Peptidoglycan recognition protein-like"/>
    <property type="match status" value="1"/>
</dbReference>
<evidence type="ECO:0000256" key="4">
    <source>
        <dbReference type="ARBA" id="ARBA00023316"/>
    </source>
</evidence>
<evidence type="ECO:0000256" key="5">
    <source>
        <dbReference type="SAM" id="Coils"/>
    </source>
</evidence>
<evidence type="ECO:0000313" key="7">
    <source>
        <dbReference type="EMBL" id="HIX53915.1"/>
    </source>
</evidence>
<sequence length="307" mass="35324">MRNFPIPIFLIIALLSSGIVVSCGSKKHAQTRSSINDLRYQVDSLRGLLLESKSTNAILKTENRELKKEQRAHLEKDQDLYSLLEDGMEKEYPWTGTQHFDLRKPNFVIIHHTAQNSTEQTIRTFKIAHTKVSAHYIISRNGEIFQVLNDYFRAWHAGIGKWGNIQDLNSSSLGIELDNNGKEPFSDAQIQALLGLLAELKSKYKIPQTNFLGHGDIAPGRKHDPSVLFPWKRLAEHGFGLWYNEDYLLSPPTHFDPLEALRLIGYDISNPRATIRAFKRKFMGEEVDEDLTEKDIQVIYNLYKRYL</sequence>
<dbReference type="InterPro" id="IPR002502">
    <property type="entry name" value="Amidase_domain"/>
</dbReference>
<reference evidence="7" key="2">
    <citation type="submission" date="2021-04" db="EMBL/GenBank/DDBJ databases">
        <authorList>
            <person name="Gilroy R."/>
        </authorList>
    </citation>
    <scope>NUCLEOTIDE SEQUENCE</scope>
    <source>
        <strain evidence="7">1719</strain>
    </source>
</reference>
<dbReference type="GO" id="GO:0009253">
    <property type="term" value="P:peptidoglycan catabolic process"/>
    <property type="evidence" value="ECO:0007669"/>
    <property type="project" value="InterPro"/>
</dbReference>
<dbReference type="PANTHER" id="PTHR30417:SF1">
    <property type="entry name" value="N-ACETYLMURAMOYL-L-ALANINE AMIDASE AMID"/>
    <property type="match status" value="1"/>
</dbReference>
<organism evidence="7 8">
    <name type="scientific">Candidatus Sphingobacterium stercoripullorum</name>
    <dbReference type="NCBI Taxonomy" id="2838759"/>
    <lineage>
        <taxon>Bacteria</taxon>
        <taxon>Pseudomonadati</taxon>
        <taxon>Bacteroidota</taxon>
        <taxon>Sphingobacteriia</taxon>
        <taxon>Sphingobacteriales</taxon>
        <taxon>Sphingobacteriaceae</taxon>
        <taxon>Sphingobacterium</taxon>
    </lineage>
</organism>
<reference evidence="7" key="1">
    <citation type="journal article" date="2021" name="PeerJ">
        <title>Extensive microbial diversity within the chicken gut microbiome revealed by metagenomics and culture.</title>
        <authorList>
            <person name="Gilroy R."/>
            <person name="Ravi A."/>
            <person name="Getino M."/>
            <person name="Pursley I."/>
            <person name="Horton D.L."/>
            <person name="Alikhan N.F."/>
            <person name="Baker D."/>
            <person name="Gharbi K."/>
            <person name="Hall N."/>
            <person name="Watson M."/>
            <person name="Adriaenssens E.M."/>
            <person name="Foster-Nyarko E."/>
            <person name="Jarju S."/>
            <person name="Secka A."/>
            <person name="Antonio M."/>
            <person name="Oren A."/>
            <person name="Chaudhuri R.R."/>
            <person name="La Ragione R."/>
            <person name="Hildebrand F."/>
            <person name="Pallen M.J."/>
        </authorList>
    </citation>
    <scope>NUCLEOTIDE SEQUENCE</scope>
    <source>
        <strain evidence="7">1719</strain>
    </source>
</reference>
<dbReference type="GO" id="GO:0008745">
    <property type="term" value="F:N-acetylmuramoyl-L-alanine amidase activity"/>
    <property type="evidence" value="ECO:0007669"/>
    <property type="project" value="UniProtKB-EC"/>
</dbReference>
<dbReference type="CDD" id="cd06583">
    <property type="entry name" value="PGRP"/>
    <property type="match status" value="1"/>
</dbReference>
<evidence type="ECO:0000313" key="8">
    <source>
        <dbReference type="Proteomes" id="UP000824156"/>
    </source>
</evidence>
<name>A0A9D1W796_9SPHI</name>
<keyword evidence="4" id="KW-0961">Cell wall biogenesis/degradation</keyword>
<dbReference type="GO" id="GO:0071555">
    <property type="term" value="P:cell wall organization"/>
    <property type="evidence" value="ECO:0007669"/>
    <property type="project" value="UniProtKB-KW"/>
</dbReference>
<evidence type="ECO:0000256" key="2">
    <source>
        <dbReference type="ARBA" id="ARBA00011901"/>
    </source>
</evidence>
<dbReference type="InterPro" id="IPR036505">
    <property type="entry name" value="Amidase/PGRP_sf"/>
</dbReference>
<comment type="caution">
    <text evidence="7">The sequence shown here is derived from an EMBL/GenBank/DDBJ whole genome shotgun (WGS) entry which is preliminary data.</text>
</comment>
<feature type="domain" description="N-acetylmuramoyl-L-alanine amidase" evidence="6">
    <location>
        <begin position="92"/>
        <end position="226"/>
    </location>
</feature>
<dbReference type="PANTHER" id="PTHR30417">
    <property type="entry name" value="N-ACETYLMURAMOYL-L-ALANINE AMIDASE AMID"/>
    <property type="match status" value="1"/>
</dbReference>
<dbReference type="SMART" id="SM00644">
    <property type="entry name" value="Ami_2"/>
    <property type="match status" value="1"/>
</dbReference>
<protein>
    <recommendedName>
        <fullName evidence="2">N-acetylmuramoyl-L-alanine amidase</fullName>
        <ecNumber evidence="2">3.5.1.28</ecNumber>
    </recommendedName>
</protein>
<keyword evidence="5" id="KW-0175">Coiled coil</keyword>
<dbReference type="EMBL" id="DXEZ01000077">
    <property type="protein sequence ID" value="HIX53915.1"/>
    <property type="molecule type" value="Genomic_DNA"/>
</dbReference>
<dbReference type="EC" id="3.5.1.28" evidence="2"/>
<dbReference type="PROSITE" id="PS51257">
    <property type="entry name" value="PROKAR_LIPOPROTEIN"/>
    <property type="match status" value="1"/>
</dbReference>
<keyword evidence="3 7" id="KW-0378">Hydrolase</keyword>
<evidence type="ECO:0000256" key="3">
    <source>
        <dbReference type="ARBA" id="ARBA00022801"/>
    </source>
</evidence>
<accession>A0A9D1W796</accession>
<evidence type="ECO:0000256" key="1">
    <source>
        <dbReference type="ARBA" id="ARBA00001561"/>
    </source>
</evidence>
<feature type="coiled-coil region" evidence="5">
    <location>
        <begin position="49"/>
        <end position="76"/>
    </location>
</feature>
<proteinExistence type="predicted"/>
<dbReference type="InterPro" id="IPR051206">
    <property type="entry name" value="NAMLAA_amidase_2"/>
</dbReference>
<evidence type="ECO:0000259" key="6">
    <source>
        <dbReference type="SMART" id="SM00644"/>
    </source>
</evidence>
<comment type="catalytic activity">
    <reaction evidence="1">
        <text>Hydrolyzes the link between N-acetylmuramoyl residues and L-amino acid residues in certain cell-wall glycopeptides.</text>
        <dbReference type="EC" id="3.5.1.28"/>
    </reaction>
</comment>
<dbReference type="Pfam" id="PF01510">
    <property type="entry name" value="Amidase_2"/>
    <property type="match status" value="1"/>
</dbReference>